<name>A0A5S9II38_UABAM</name>
<organism evidence="1 2">
    <name type="scientific">Uabimicrobium amorphum</name>
    <dbReference type="NCBI Taxonomy" id="2596890"/>
    <lineage>
        <taxon>Bacteria</taxon>
        <taxon>Pseudomonadati</taxon>
        <taxon>Planctomycetota</taxon>
        <taxon>Candidatus Uabimicrobiia</taxon>
        <taxon>Candidatus Uabimicrobiales</taxon>
        <taxon>Candidatus Uabimicrobiaceae</taxon>
        <taxon>Candidatus Uabimicrobium</taxon>
    </lineage>
</organism>
<proteinExistence type="predicted"/>
<dbReference type="EMBL" id="AP019860">
    <property type="protein sequence ID" value="BBM82248.1"/>
    <property type="molecule type" value="Genomic_DNA"/>
</dbReference>
<dbReference type="Proteomes" id="UP000326354">
    <property type="component" value="Chromosome"/>
</dbReference>
<evidence type="ECO:0000313" key="2">
    <source>
        <dbReference type="Proteomes" id="UP000326354"/>
    </source>
</evidence>
<reference evidence="1 2" key="1">
    <citation type="submission" date="2019-08" db="EMBL/GenBank/DDBJ databases">
        <title>Complete genome sequence of Candidatus Uab amorphum.</title>
        <authorList>
            <person name="Shiratori T."/>
            <person name="Suzuki S."/>
            <person name="Kakizawa Y."/>
            <person name="Ishida K."/>
        </authorList>
    </citation>
    <scope>NUCLEOTIDE SEQUENCE [LARGE SCALE GENOMIC DNA]</scope>
    <source>
        <strain evidence="1 2">SRT547</strain>
    </source>
</reference>
<evidence type="ECO:0000313" key="1">
    <source>
        <dbReference type="EMBL" id="BBM82248.1"/>
    </source>
</evidence>
<accession>A0A5S9II38</accession>
<dbReference type="AlphaFoldDB" id="A0A5S9II38"/>
<dbReference type="PROSITE" id="PS51257">
    <property type="entry name" value="PROKAR_LIPOPROTEIN"/>
    <property type="match status" value="1"/>
</dbReference>
<dbReference type="RefSeq" id="WP_151966500.1">
    <property type="nucleotide sequence ID" value="NZ_AP019860.1"/>
</dbReference>
<protein>
    <submittedName>
        <fullName evidence="1">Uncharacterized protein</fullName>
    </submittedName>
</protein>
<dbReference type="KEGG" id="uam:UABAM_00591"/>
<sequence>MKQLILILCIGCLASGCQIVELEQEGMGQDVQLSNTNWAQGRPVYAYKKAWYIIDLGPINDPSLRAILRNKLPRNGDLHSTTITTTFNWFDTLLRAAQSVGVGLPVVGSRTIIVEGQTTY</sequence>
<keyword evidence="2" id="KW-1185">Reference proteome</keyword>
<gene>
    <name evidence="1" type="ORF">UABAM_00591</name>
</gene>